<feature type="domain" description="PhoD-like phosphatase" evidence="2">
    <location>
        <begin position="234"/>
        <end position="407"/>
    </location>
</feature>
<comment type="caution">
    <text evidence="3">The sequence shown here is derived from an EMBL/GenBank/DDBJ whole genome shotgun (WGS) entry which is preliminary data.</text>
</comment>
<dbReference type="Pfam" id="PF19050">
    <property type="entry name" value="PhoD_2"/>
    <property type="match status" value="3"/>
</dbReference>
<proteinExistence type="predicted"/>
<gene>
    <name evidence="3" type="ORF">E3P86_01572</name>
</gene>
<evidence type="ECO:0000256" key="1">
    <source>
        <dbReference type="SAM" id="MobiDB-lite"/>
    </source>
</evidence>
<dbReference type="CDD" id="cd07389">
    <property type="entry name" value="MPP_PhoD"/>
    <property type="match status" value="1"/>
</dbReference>
<evidence type="ECO:0000313" key="3">
    <source>
        <dbReference type="EMBL" id="TIB38540.1"/>
    </source>
</evidence>
<dbReference type="PANTHER" id="PTHR46689">
    <property type="entry name" value="MEMBRANE PROTEIN, PUTATIVE-RELATED"/>
    <property type="match status" value="1"/>
</dbReference>
<dbReference type="InterPro" id="IPR018946">
    <property type="entry name" value="PhoD-like_MPP"/>
</dbReference>
<dbReference type="Gene3D" id="3.60.21.70">
    <property type="entry name" value="PhoD-like phosphatase"/>
    <property type="match status" value="1"/>
</dbReference>
<reference evidence="3 4" key="1">
    <citation type="submission" date="2019-03" db="EMBL/GenBank/DDBJ databases">
        <title>Sequencing 23 genomes of Wallemia ichthyophaga.</title>
        <authorList>
            <person name="Gostincar C."/>
        </authorList>
    </citation>
    <scope>NUCLEOTIDE SEQUENCE [LARGE SCALE GENOMIC DNA]</scope>
    <source>
        <strain evidence="3 4">EXF-6200</strain>
    </source>
</reference>
<feature type="compositionally biased region" description="Basic and acidic residues" evidence="1">
    <location>
        <begin position="1"/>
        <end position="26"/>
    </location>
</feature>
<dbReference type="Proteomes" id="UP000310689">
    <property type="component" value="Unassembled WGS sequence"/>
</dbReference>
<dbReference type="GO" id="GO:0016020">
    <property type="term" value="C:membrane"/>
    <property type="evidence" value="ECO:0007669"/>
    <property type="project" value="TreeGrafter"/>
</dbReference>
<evidence type="ECO:0000313" key="4">
    <source>
        <dbReference type="Proteomes" id="UP000310689"/>
    </source>
</evidence>
<evidence type="ECO:0000259" key="2">
    <source>
        <dbReference type="Pfam" id="PF19050"/>
    </source>
</evidence>
<name>A0A4T0GIP8_WALIC</name>
<accession>A0A4T0GIP8</accession>
<dbReference type="OMA" id="GPNLWND"/>
<feature type="domain" description="PhoD-like phosphatase" evidence="2">
    <location>
        <begin position="465"/>
        <end position="530"/>
    </location>
</feature>
<dbReference type="EMBL" id="SPOI01000057">
    <property type="protein sequence ID" value="TIB38540.1"/>
    <property type="molecule type" value="Genomic_DNA"/>
</dbReference>
<sequence>MDRVSHAERKKAEEELRYYAQHRDSPAETEPAVLNKHPDQGAADEQRYAENAQPPLSSDEVEKAIPNPPNANATTAYEEPNYRPTTFAPTNEVPGSAISQNAVQLQGTHTGPGISKQEAEATGADAGIKRSLSQRDNLGNLKPHLQFVCGPMLKYDTVVDSVWYGAAMIVTADEGSTYDPTPILGYSWNGGQKSVNGQPIYVYRGPSGTFTFWRFMIDVPLGESENAVEYGINGGARYAFHVPAHSQHLRWIGQSCNGFSMGVNPADFNGPFRLWDDVLRQHKEKPFHTVVGGGDQIYCDILMREPELQDWVSMEDGEEKQKMPLTEPIAFALDRFFFNHYSKWFRAGSFGEAVAKIPQVNILDDHDLIDGFGSYPDELMYSPIFNKIGTSGYFWYLLFQQFTVMEVDGSRITSPQGFGEITSAQVRARQKAEENKVPAPKPHTFKSMIIGGEGVYIPFPTHNTLTYLGPKVYMLGLDCRAERKLDQMCSRTTWDLCFEAIKRLPEQVEQLVWLIGVPLLYPRMVFAEKFLEWKGNPLTFIGRHPWLGLNGFVNKFNKDAELLDDLNDHWCAKHHKKERNWFIEQCQKLALDKNLRISFLSGDVHAAAVGRTYSKKKEPTKDHKLMFNVVTSAIVNTPPPPVAAKVVNYLATKKHKSLHYIKTEEDAVKLFQVDTNGEESDYPYVMPRRNWTSIEFDESTGNLVYDIRVEIEKGSGTTKGYVINSPPPRYNE</sequence>
<feature type="domain" description="PhoD-like phosphatase" evidence="2">
    <location>
        <begin position="550"/>
        <end position="701"/>
    </location>
</feature>
<protein>
    <recommendedName>
        <fullName evidence="2">PhoD-like phosphatase domain-containing protein</fullName>
    </recommendedName>
</protein>
<dbReference type="InterPro" id="IPR038607">
    <property type="entry name" value="PhoD-like_sf"/>
</dbReference>
<dbReference type="PANTHER" id="PTHR46689:SF1">
    <property type="entry name" value="PHOD-LIKE PHOSPHATASE DOMAIN-CONTAINING PROTEIN"/>
    <property type="match status" value="1"/>
</dbReference>
<dbReference type="InterPro" id="IPR043904">
    <property type="entry name" value="PhoD_2-like"/>
</dbReference>
<organism evidence="3 4">
    <name type="scientific">Wallemia ichthyophaga</name>
    <dbReference type="NCBI Taxonomy" id="245174"/>
    <lineage>
        <taxon>Eukaryota</taxon>
        <taxon>Fungi</taxon>
        <taxon>Dikarya</taxon>
        <taxon>Basidiomycota</taxon>
        <taxon>Wallemiomycotina</taxon>
        <taxon>Wallemiomycetes</taxon>
        <taxon>Wallemiales</taxon>
        <taxon>Wallemiaceae</taxon>
        <taxon>Wallemia</taxon>
    </lineage>
</organism>
<feature type="compositionally biased region" description="Basic and acidic residues" evidence="1">
    <location>
        <begin position="36"/>
        <end position="48"/>
    </location>
</feature>
<feature type="region of interest" description="Disordered" evidence="1">
    <location>
        <begin position="1"/>
        <end position="94"/>
    </location>
</feature>
<dbReference type="AlphaFoldDB" id="A0A4T0GIP8"/>